<dbReference type="CDD" id="cd06170">
    <property type="entry name" value="LuxR_C_like"/>
    <property type="match status" value="1"/>
</dbReference>
<protein>
    <recommendedName>
        <fullName evidence="12">GAF domain-containing protein</fullName>
    </recommendedName>
</protein>
<proteinExistence type="predicted"/>
<dbReference type="PROSITE" id="PS50109">
    <property type="entry name" value="HIS_KIN"/>
    <property type="match status" value="1"/>
</dbReference>
<dbReference type="InterPro" id="IPR011712">
    <property type="entry name" value="Sig_transdc_His_kin_sub3_dim/P"/>
</dbReference>
<dbReference type="PANTHER" id="PTHR24421:SF62">
    <property type="entry name" value="SENSORY TRANSDUCTION HISTIDINE KINASE"/>
    <property type="match status" value="1"/>
</dbReference>
<dbReference type="SMART" id="SM00387">
    <property type="entry name" value="HATPase_c"/>
    <property type="match status" value="1"/>
</dbReference>
<feature type="coiled-coil region" evidence="6">
    <location>
        <begin position="171"/>
        <end position="203"/>
    </location>
</feature>
<keyword evidence="1" id="KW-0808">Transferase</keyword>
<dbReference type="RefSeq" id="WP_344214374.1">
    <property type="nucleotide sequence ID" value="NZ_BAAAOS010000019.1"/>
</dbReference>
<evidence type="ECO:0000256" key="6">
    <source>
        <dbReference type="SAM" id="Coils"/>
    </source>
</evidence>
<dbReference type="SUPFAM" id="SSF55874">
    <property type="entry name" value="ATPase domain of HSP90 chaperone/DNA topoisomerase II/histidine kinase"/>
    <property type="match status" value="1"/>
</dbReference>
<dbReference type="PROSITE" id="PS50110">
    <property type="entry name" value="RESPONSE_REGULATORY"/>
    <property type="match status" value="1"/>
</dbReference>
<dbReference type="Gene3D" id="3.30.450.40">
    <property type="match status" value="1"/>
</dbReference>
<sequence>MTVHDGAVRSGSTLAARVEALNAVAEDLAGELLLQPLLERILRRCTELMGCSAGSISSVDEAAGTYRKQADIGIRCQSGQVFPLGEGMTGEVVRRRGPVWFDRYDDVAGGHISDEDRATLKGVIGVPLEWRGRIIGACVVFSRDESRRFDRADADLLRMFAKHATVALVNANSYEAAEERARLHAAAAERERLLDEVHDLLAQGLDEMLSGLETAERLAPADGELADHLRQAQTSARDTVASIRRALLGAGVSPLEGHSLEDVLRSELGWAARARGLDARLVVAGTPVSLDQALAEQVLRIAQEAITNIVQHSRAKTVRVGLVHESASLSLLVQDDGQGFAAGQGLHEPDEHRTGLGLRRMSELAHAVGGSLSLDSMPGWGTSIRAWFPYQRTVAADDSRVDVLVVAEQPILRAGLSRLLAWSEPALSVVGEAATITEAMDSTAALRPAVAIVATDLTDGARELIRALAQSEPAPAVIAVCPPGDHQAVVDLLLAGAHGCVEASADGAALARAVAAAARGESIVPRGEVWEGRLASDPNTEGLTAREREVRALVQQGLPDRAIAERLVIAVKTVEKHVGAVLRKTGVRSRSELIAASHGHLG</sequence>
<name>A0ABN2DEY8_9ACTN</name>
<evidence type="ECO:0000313" key="11">
    <source>
        <dbReference type="Proteomes" id="UP001500393"/>
    </source>
</evidence>
<dbReference type="Pfam" id="PF00196">
    <property type="entry name" value="GerE"/>
    <property type="match status" value="1"/>
</dbReference>
<dbReference type="InterPro" id="IPR001789">
    <property type="entry name" value="Sig_transdc_resp-reg_receiver"/>
</dbReference>
<dbReference type="InterPro" id="IPR050482">
    <property type="entry name" value="Sensor_HK_TwoCompSys"/>
</dbReference>
<dbReference type="Pfam" id="PF02518">
    <property type="entry name" value="HATPase_c"/>
    <property type="match status" value="1"/>
</dbReference>
<dbReference type="Gene3D" id="3.30.565.10">
    <property type="entry name" value="Histidine kinase-like ATPase, C-terminal domain"/>
    <property type="match status" value="1"/>
</dbReference>
<evidence type="ECO:0000256" key="4">
    <source>
        <dbReference type="ARBA" id="ARBA00023125"/>
    </source>
</evidence>
<keyword evidence="2" id="KW-0418">Kinase</keyword>
<dbReference type="InterPro" id="IPR000792">
    <property type="entry name" value="Tscrpt_reg_LuxR_C"/>
</dbReference>
<feature type="domain" description="HTH luxR-type" evidence="7">
    <location>
        <begin position="536"/>
        <end position="601"/>
    </location>
</feature>
<dbReference type="CDD" id="cd16917">
    <property type="entry name" value="HATPase_UhpB-NarQ-NarX-like"/>
    <property type="match status" value="1"/>
</dbReference>
<dbReference type="InterPro" id="IPR036890">
    <property type="entry name" value="HATPase_C_sf"/>
</dbReference>
<organism evidence="10 11">
    <name type="scientific">Kribbella sancticallisti</name>
    <dbReference type="NCBI Taxonomy" id="460087"/>
    <lineage>
        <taxon>Bacteria</taxon>
        <taxon>Bacillati</taxon>
        <taxon>Actinomycetota</taxon>
        <taxon>Actinomycetes</taxon>
        <taxon>Propionibacteriales</taxon>
        <taxon>Kribbellaceae</taxon>
        <taxon>Kribbella</taxon>
    </lineage>
</organism>
<evidence type="ECO:0000259" key="7">
    <source>
        <dbReference type="PROSITE" id="PS50043"/>
    </source>
</evidence>
<keyword evidence="6" id="KW-0175">Coiled coil</keyword>
<dbReference type="PANTHER" id="PTHR24421">
    <property type="entry name" value="NITRATE/NITRITE SENSOR PROTEIN NARX-RELATED"/>
    <property type="match status" value="1"/>
</dbReference>
<keyword evidence="11" id="KW-1185">Reference proteome</keyword>
<reference evidence="10 11" key="1">
    <citation type="journal article" date="2019" name="Int. J. Syst. Evol. Microbiol.">
        <title>The Global Catalogue of Microorganisms (GCM) 10K type strain sequencing project: providing services to taxonomists for standard genome sequencing and annotation.</title>
        <authorList>
            <consortium name="The Broad Institute Genomics Platform"/>
            <consortium name="The Broad Institute Genome Sequencing Center for Infectious Disease"/>
            <person name="Wu L."/>
            <person name="Ma J."/>
        </authorList>
    </citation>
    <scope>NUCLEOTIDE SEQUENCE [LARGE SCALE GENOMIC DNA]</scope>
    <source>
        <strain evidence="10 11">JCM 14969</strain>
    </source>
</reference>
<dbReference type="SMART" id="SM00421">
    <property type="entry name" value="HTH_LUXR"/>
    <property type="match status" value="1"/>
</dbReference>
<dbReference type="InterPro" id="IPR029016">
    <property type="entry name" value="GAF-like_dom_sf"/>
</dbReference>
<dbReference type="InterPro" id="IPR011006">
    <property type="entry name" value="CheY-like_superfamily"/>
</dbReference>
<comment type="caution">
    <text evidence="10">The sequence shown here is derived from an EMBL/GenBank/DDBJ whole genome shotgun (WGS) entry which is preliminary data.</text>
</comment>
<evidence type="ECO:0000256" key="5">
    <source>
        <dbReference type="PROSITE-ProRule" id="PRU00169"/>
    </source>
</evidence>
<evidence type="ECO:0000313" key="10">
    <source>
        <dbReference type="EMBL" id="GAA1575838.1"/>
    </source>
</evidence>
<evidence type="ECO:0000256" key="1">
    <source>
        <dbReference type="ARBA" id="ARBA00022679"/>
    </source>
</evidence>
<dbReference type="EMBL" id="BAAAOS010000019">
    <property type="protein sequence ID" value="GAA1575838.1"/>
    <property type="molecule type" value="Genomic_DNA"/>
</dbReference>
<keyword evidence="3" id="KW-0902">Two-component regulatory system</keyword>
<dbReference type="Gene3D" id="1.20.5.1930">
    <property type="match status" value="1"/>
</dbReference>
<keyword evidence="4" id="KW-0238">DNA-binding</keyword>
<dbReference type="PROSITE" id="PS50043">
    <property type="entry name" value="HTH_LUXR_2"/>
    <property type="match status" value="1"/>
</dbReference>
<dbReference type="SUPFAM" id="SSF55781">
    <property type="entry name" value="GAF domain-like"/>
    <property type="match status" value="1"/>
</dbReference>
<accession>A0ABN2DEY8</accession>
<dbReference type="InterPro" id="IPR003594">
    <property type="entry name" value="HATPase_dom"/>
</dbReference>
<dbReference type="Pfam" id="PF13185">
    <property type="entry name" value="GAF_2"/>
    <property type="match status" value="1"/>
</dbReference>
<evidence type="ECO:0000256" key="3">
    <source>
        <dbReference type="ARBA" id="ARBA00023012"/>
    </source>
</evidence>
<dbReference type="SUPFAM" id="SSF52172">
    <property type="entry name" value="CheY-like"/>
    <property type="match status" value="1"/>
</dbReference>
<gene>
    <name evidence="10" type="ORF">GCM10009789_31540</name>
</gene>
<feature type="domain" description="Histidine kinase" evidence="8">
    <location>
        <begin position="297"/>
        <end position="392"/>
    </location>
</feature>
<evidence type="ECO:0008006" key="12">
    <source>
        <dbReference type="Google" id="ProtNLM"/>
    </source>
</evidence>
<dbReference type="PRINTS" id="PR00038">
    <property type="entry name" value="HTHLUXR"/>
</dbReference>
<evidence type="ECO:0000259" key="8">
    <source>
        <dbReference type="PROSITE" id="PS50109"/>
    </source>
</evidence>
<dbReference type="SUPFAM" id="SSF46894">
    <property type="entry name" value="C-terminal effector domain of the bipartite response regulators"/>
    <property type="match status" value="1"/>
</dbReference>
<dbReference type="Pfam" id="PF07730">
    <property type="entry name" value="HisKA_3"/>
    <property type="match status" value="1"/>
</dbReference>
<evidence type="ECO:0000259" key="9">
    <source>
        <dbReference type="PROSITE" id="PS50110"/>
    </source>
</evidence>
<dbReference type="SMART" id="SM00065">
    <property type="entry name" value="GAF"/>
    <property type="match status" value="1"/>
</dbReference>
<dbReference type="InterPro" id="IPR005467">
    <property type="entry name" value="His_kinase_dom"/>
</dbReference>
<dbReference type="InterPro" id="IPR016032">
    <property type="entry name" value="Sig_transdc_resp-reg_C-effctor"/>
</dbReference>
<dbReference type="Proteomes" id="UP001500393">
    <property type="component" value="Unassembled WGS sequence"/>
</dbReference>
<dbReference type="InterPro" id="IPR003018">
    <property type="entry name" value="GAF"/>
</dbReference>
<feature type="domain" description="Response regulatory" evidence="9">
    <location>
        <begin position="402"/>
        <end position="518"/>
    </location>
</feature>
<dbReference type="Gene3D" id="3.40.50.2300">
    <property type="match status" value="1"/>
</dbReference>
<evidence type="ECO:0000256" key="2">
    <source>
        <dbReference type="ARBA" id="ARBA00022777"/>
    </source>
</evidence>
<comment type="caution">
    <text evidence="5">Lacks conserved residue(s) required for the propagation of feature annotation.</text>
</comment>